<evidence type="ECO:0000256" key="1">
    <source>
        <dbReference type="SAM" id="MobiDB-lite"/>
    </source>
</evidence>
<feature type="compositionally biased region" description="Polar residues" evidence="1">
    <location>
        <begin position="27"/>
        <end position="39"/>
    </location>
</feature>
<dbReference type="Proteomes" id="UP000316096">
    <property type="component" value="Unassembled WGS sequence"/>
</dbReference>
<sequence>MTPLTHRLADMATFSAPMQPEPGRATNGRSSSDLGSESQAEVIYHGWPRPDGLGAAVIESPLRTYRPLPHLVRHSPSGFNWGYDGNGPRDLALSLLTDALNEYAGCDQRPSVALSQAHSKKPLHPARPEVPPGQGSSAPDWPCPCQQHLLALPYLQFTRQVIATRLRYGKAWSMPRKEILRWLSSLATPL</sequence>
<dbReference type="OrthoDB" id="5194356at2"/>
<comment type="caution">
    <text evidence="2">The sequence shown here is derived from an EMBL/GenBank/DDBJ whole genome shotgun (WGS) entry which is preliminary data.</text>
</comment>
<dbReference type="Pfam" id="PF19663">
    <property type="entry name" value="DUF6166"/>
    <property type="match status" value="1"/>
</dbReference>
<proteinExistence type="predicted"/>
<feature type="region of interest" description="Disordered" evidence="1">
    <location>
        <begin position="1"/>
        <end position="40"/>
    </location>
</feature>
<accession>A0A543CHL6</accession>
<dbReference type="InterPro" id="IPR046164">
    <property type="entry name" value="DUF6166"/>
</dbReference>
<dbReference type="EMBL" id="VFOZ01000001">
    <property type="protein sequence ID" value="TQL96599.1"/>
    <property type="molecule type" value="Genomic_DNA"/>
</dbReference>
<protein>
    <submittedName>
        <fullName evidence="2">Uncharacterized protein</fullName>
    </submittedName>
</protein>
<keyword evidence="3" id="KW-1185">Reference proteome</keyword>
<dbReference type="AlphaFoldDB" id="A0A543CHL6"/>
<evidence type="ECO:0000313" key="3">
    <source>
        <dbReference type="Proteomes" id="UP000316096"/>
    </source>
</evidence>
<evidence type="ECO:0000313" key="2">
    <source>
        <dbReference type="EMBL" id="TQL96599.1"/>
    </source>
</evidence>
<name>A0A543CHL6_9ACTN</name>
<reference evidence="2 3" key="1">
    <citation type="submission" date="2019-06" db="EMBL/GenBank/DDBJ databases">
        <title>Sequencing the genomes of 1000 actinobacteria strains.</title>
        <authorList>
            <person name="Klenk H.-P."/>
        </authorList>
    </citation>
    <scope>NUCLEOTIDE SEQUENCE [LARGE SCALE GENOMIC DNA]</scope>
    <source>
        <strain evidence="2 3">DSM 102200</strain>
    </source>
</reference>
<gene>
    <name evidence="2" type="ORF">FB559_2138</name>
</gene>
<feature type="region of interest" description="Disordered" evidence="1">
    <location>
        <begin position="114"/>
        <end position="139"/>
    </location>
</feature>
<organism evidence="2 3">
    <name type="scientific">Actinoallomurus bryophytorum</name>
    <dbReference type="NCBI Taxonomy" id="1490222"/>
    <lineage>
        <taxon>Bacteria</taxon>
        <taxon>Bacillati</taxon>
        <taxon>Actinomycetota</taxon>
        <taxon>Actinomycetes</taxon>
        <taxon>Streptosporangiales</taxon>
        <taxon>Thermomonosporaceae</taxon>
        <taxon>Actinoallomurus</taxon>
    </lineage>
</organism>